<dbReference type="Proteomes" id="UP000033647">
    <property type="component" value="Unassembled WGS sequence"/>
</dbReference>
<feature type="domain" description="Rhodopsin" evidence="7">
    <location>
        <begin position="62"/>
        <end position="267"/>
    </location>
</feature>
<comment type="caution">
    <text evidence="8">The sequence shown here is derived from an EMBL/GenBank/DDBJ whole genome shotgun (WGS) entry which is preliminary data.</text>
</comment>
<name>A0A0F4GRM2_9PEZI</name>
<comment type="similarity">
    <text evidence="5">Belongs to the SAT4 family.</text>
</comment>
<dbReference type="OrthoDB" id="3630381at2759"/>
<feature type="transmembrane region" description="Helical" evidence="6">
    <location>
        <begin position="61"/>
        <end position="81"/>
    </location>
</feature>
<evidence type="ECO:0000256" key="2">
    <source>
        <dbReference type="ARBA" id="ARBA00022692"/>
    </source>
</evidence>
<dbReference type="AlphaFoldDB" id="A0A0F4GRM2"/>
<dbReference type="InterPro" id="IPR049326">
    <property type="entry name" value="Rhodopsin_dom_fungi"/>
</dbReference>
<protein>
    <recommendedName>
        <fullName evidence="7">Rhodopsin domain-containing protein</fullName>
    </recommendedName>
</protein>
<dbReference type="PANTHER" id="PTHR33048">
    <property type="entry name" value="PTH11-LIKE INTEGRAL MEMBRANE PROTEIN (AFU_ORTHOLOGUE AFUA_5G11245)"/>
    <property type="match status" value="1"/>
</dbReference>
<evidence type="ECO:0000256" key="6">
    <source>
        <dbReference type="SAM" id="Phobius"/>
    </source>
</evidence>
<evidence type="ECO:0000313" key="8">
    <source>
        <dbReference type="EMBL" id="KJX99687.1"/>
    </source>
</evidence>
<keyword evidence="3 6" id="KW-1133">Transmembrane helix</keyword>
<proteinExistence type="inferred from homology"/>
<keyword evidence="2 6" id="KW-0812">Transmembrane</keyword>
<feature type="transmembrane region" description="Helical" evidence="6">
    <location>
        <begin position="32"/>
        <end position="49"/>
    </location>
</feature>
<evidence type="ECO:0000256" key="3">
    <source>
        <dbReference type="ARBA" id="ARBA00022989"/>
    </source>
</evidence>
<dbReference type="EMBL" id="LAFY01000345">
    <property type="protein sequence ID" value="KJX99687.1"/>
    <property type="molecule type" value="Genomic_DNA"/>
</dbReference>
<evidence type="ECO:0000256" key="4">
    <source>
        <dbReference type="ARBA" id="ARBA00023136"/>
    </source>
</evidence>
<evidence type="ECO:0000256" key="1">
    <source>
        <dbReference type="ARBA" id="ARBA00004141"/>
    </source>
</evidence>
<accession>A0A0F4GRM2</accession>
<evidence type="ECO:0000313" key="9">
    <source>
        <dbReference type="Proteomes" id="UP000033647"/>
    </source>
</evidence>
<dbReference type="InterPro" id="IPR052337">
    <property type="entry name" value="SAT4-like"/>
</dbReference>
<evidence type="ECO:0000259" key="7">
    <source>
        <dbReference type="Pfam" id="PF20684"/>
    </source>
</evidence>
<organism evidence="8 9">
    <name type="scientific">Zymoseptoria brevis</name>
    <dbReference type="NCBI Taxonomy" id="1047168"/>
    <lineage>
        <taxon>Eukaryota</taxon>
        <taxon>Fungi</taxon>
        <taxon>Dikarya</taxon>
        <taxon>Ascomycota</taxon>
        <taxon>Pezizomycotina</taxon>
        <taxon>Dothideomycetes</taxon>
        <taxon>Dothideomycetidae</taxon>
        <taxon>Mycosphaerellales</taxon>
        <taxon>Mycosphaerellaceae</taxon>
        <taxon>Zymoseptoria</taxon>
    </lineage>
</organism>
<dbReference type="Pfam" id="PF20684">
    <property type="entry name" value="Fung_rhodopsin"/>
    <property type="match status" value="1"/>
</dbReference>
<dbReference type="PANTHER" id="PTHR33048:SF129">
    <property type="entry name" value="INTEGRAL MEMBRANE PROTEIN-RELATED"/>
    <property type="match status" value="1"/>
</dbReference>
<dbReference type="STRING" id="1047168.A0A0F4GRM2"/>
<reference evidence="8 9" key="1">
    <citation type="submission" date="2015-03" db="EMBL/GenBank/DDBJ databases">
        <title>RNA-seq based gene annotation and comparative genomics of four Zymoseptoria species reveal species-specific pathogenicity related genes and transposable element activity.</title>
        <authorList>
            <person name="Grandaubert J."/>
            <person name="Bhattacharyya A."/>
            <person name="Stukenbrock E.H."/>
        </authorList>
    </citation>
    <scope>NUCLEOTIDE SEQUENCE [LARGE SCALE GENOMIC DNA]</scope>
    <source>
        <strain evidence="8 9">Zb18110</strain>
    </source>
</reference>
<evidence type="ECO:0000256" key="5">
    <source>
        <dbReference type="ARBA" id="ARBA00038359"/>
    </source>
</evidence>
<keyword evidence="9" id="KW-1185">Reference proteome</keyword>
<gene>
    <name evidence="8" type="ORF">TI39_contig353g00035</name>
</gene>
<keyword evidence="4 6" id="KW-0472">Membrane</keyword>
<comment type="subcellular location">
    <subcellularLocation>
        <location evidence="1">Membrane</location>
        <topology evidence="1">Multi-pass membrane protein</topology>
    </subcellularLocation>
</comment>
<dbReference type="GO" id="GO:0016020">
    <property type="term" value="C:membrane"/>
    <property type="evidence" value="ECO:0007669"/>
    <property type="project" value="UniProtKB-SubCell"/>
</dbReference>
<sequence length="322" mass="35414">MPGNLELPPPEVIAAWPGDTKSCQPRAEGVDFPAFSGTLQAVTTLLVFTRLIPRAQRKARVVWASMMFTCVAILGAGQYGFDRHIYDIDFTKVTETALIAWLSQLAFLVSTSATKVSVLLTCVVWIARSVLGVGYHWCNRVLIGGCRPVNAYWRAYDSVYAASVEYTCTPTKFLNPLSGGLSVVSDFYAVVLPIGLLWHLNISKRQRYALNASSALALWRSLLESLGLSRHTWDLTWVGFEASVWAQLETQLAIICAGMPALRVFFRSFLRSNTVLDSNTYGTGSMSVRQSADGAKILSTFQVEPWSVRDGDAESLVLGKAE</sequence>